<organism evidence="1 2">
    <name type="scientific">Candidatus Amulumruptor caecigallinarius</name>
    <dbReference type="NCBI Taxonomy" id="2109911"/>
    <lineage>
        <taxon>Bacteria</taxon>
        <taxon>Pseudomonadati</taxon>
        <taxon>Bacteroidota</taxon>
        <taxon>Bacteroidia</taxon>
        <taxon>Bacteroidales</taxon>
        <taxon>Muribaculaceae</taxon>
        <taxon>Candidatus Amulumruptor</taxon>
    </lineage>
</organism>
<dbReference type="Proteomes" id="UP000711407">
    <property type="component" value="Unassembled WGS sequence"/>
</dbReference>
<dbReference type="AlphaFoldDB" id="A0A4Q0U764"/>
<dbReference type="EMBL" id="DYXT01000024">
    <property type="protein sequence ID" value="HJE38942.1"/>
    <property type="molecule type" value="Genomic_DNA"/>
</dbReference>
<proteinExistence type="predicted"/>
<protein>
    <submittedName>
        <fullName evidence="1">Uncharacterized protein</fullName>
    </submittedName>
</protein>
<accession>A0A4Q0U764</accession>
<evidence type="ECO:0000313" key="2">
    <source>
        <dbReference type="Proteomes" id="UP000711407"/>
    </source>
</evidence>
<gene>
    <name evidence="1" type="ORF">K8V47_04185</name>
</gene>
<sequence length="109" mass="12375">MLQGGKWGDRQIVSARWISQMSMKQVDSAPAGINATQLDKETADPDWIQGYGYQDWMCRHNAYRADGARGQFIIVMPDQNAVVAMTADTPRMQDELNLVWKYVLPVLDK</sequence>
<dbReference type="SUPFAM" id="SSF56601">
    <property type="entry name" value="beta-lactamase/transpeptidase-like"/>
    <property type="match status" value="1"/>
</dbReference>
<reference evidence="1" key="1">
    <citation type="journal article" date="2021" name="PeerJ">
        <title>Extensive microbial diversity within the chicken gut microbiome revealed by metagenomics and culture.</title>
        <authorList>
            <person name="Gilroy R."/>
            <person name="Ravi A."/>
            <person name="Getino M."/>
            <person name="Pursley I."/>
            <person name="Horton D.L."/>
            <person name="Alikhan N.F."/>
            <person name="Baker D."/>
            <person name="Gharbi K."/>
            <person name="Hall N."/>
            <person name="Watson M."/>
            <person name="Adriaenssens E.M."/>
            <person name="Foster-Nyarko E."/>
            <person name="Jarju S."/>
            <person name="Secka A."/>
            <person name="Antonio M."/>
            <person name="Oren A."/>
            <person name="Chaudhuri R.R."/>
            <person name="La Ragione R."/>
            <person name="Hildebrand F."/>
            <person name="Pallen M.J."/>
        </authorList>
    </citation>
    <scope>NUCLEOTIDE SEQUENCE</scope>
    <source>
        <strain evidence="1">4100</strain>
    </source>
</reference>
<reference evidence="1" key="2">
    <citation type="submission" date="2021-09" db="EMBL/GenBank/DDBJ databases">
        <authorList>
            <person name="Gilroy R."/>
        </authorList>
    </citation>
    <scope>NUCLEOTIDE SEQUENCE</scope>
    <source>
        <strain evidence="1">4100</strain>
    </source>
</reference>
<name>A0A4Q0U764_9BACT</name>
<dbReference type="InterPro" id="IPR012338">
    <property type="entry name" value="Beta-lactam/transpept-like"/>
</dbReference>
<dbReference type="Gene3D" id="3.40.710.10">
    <property type="entry name" value="DD-peptidase/beta-lactamase superfamily"/>
    <property type="match status" value="1"/>
</dbReference>
<comment type="caution">
    <text evidence="1">The sequence shown here is derived from an EMBL/GenBank/DDBJ whole genome shotgun (WGS) entry which is preliminary data.</text>
</comment>
<evidence type="ECO:0000313" key="1">
    <source>
        <dbReference type="EMBL" id="HJE38942.1"/>
    </source>
</evidence>